<dbReference type="EC" id="2.3.-.-" evidence="2"/>
<dbReference type="PANTHER" id="PTHR43415">
    <property type="entry name" value="SPERMIDINE N(1)-ACETYLTRANSFERASE"/>
    <property type="match status" value="1"/>
</dbReference>
<keyword evidence="2" id="KW-0012">Acyltransferase</keyword>
<sequence>MLLGEYTGLRAIEEDDLEQLLVWRNDPAMRRYFREYRELSMANQRAWYESKVLGDPATRMFAIVERGTEQLIGAAGLCYIDFINRNADFSIYIGADDLYIDDELAPDAGRVLLKYGFEELHLHKVWAEIYSIDDAKQRLFYELGFAREGVHRETHFTEGGWVDSLFYGLLARDFET</sequence>
<dbReference type="GO" id="GO:0016746">
    <property type="term" value="F:acyltransferase activity"/>
    <property type="evidence" value="ECO:0007669"/>
    <property type="project" value="UniProtKB-KW"/>
</dbReference>
<reference evidence="3" key="1">
    <citation type="journal article" date="2019" name="Int. J. Syst. Evol. Microbiol.">
        <title>The Global Catalogue of Microorganisms (GCM) 10K type strain sequencing project: providing services to taxonomists for standard genome sequencing and annotation.</title>
        <authorList>
            <consortium name="The Broad Institute Genomics Platform"/>
            <consortium name="The Broad Institute Genome Sequencing Center for Infectious Disease"/>
            <person name="Wu L."/>
            <person name="Ma J."/>
        </authorList>
    </citation>
    <scope>NUCLEOTIDE SEQUENCE [LARGE SCALE GENOMIC DNA]</scope>
    <source>
        <strain evidence="3">CGMCC-1.15741</strain>
    </source>
</reference>
<protein>
    <submittedName>
        <fullName evidence="2">GNAT family N-acetyltransferase</fullName>
        <ecNumber evidence="2">2.3.-.-</ecNumber>
    </submittedName>
</protein>
<dbReference type="SUPFAM" id="SSF55729">
    <property type="entry name" value="Acyl-CoA N-acyltransferases (Nat)"/>
    <property type="match status" value="1"/>
</dbReference>
<keyword evidence="2" id="KW-0808">Transferase</keyword>
<feature type="domain" description="N-acetyltransferase" evidence="1">
    <location>
        <begin position="9"/>
        <end position="145"/>
    </location>
</feature>
<evidence type="ECO:0000313" key="2">
    <source>
        <dbReference type="EMBL" id="MFC6196701.1"/>
    </source>
</evidence>
<evidence type="ECO:0000313" key="3">
    <source>
        <dbReference type="Proteomes" id="UP001596303"/>
    </source>
</evidence>
<comment type="caution">
    <text evidence="2">The sequence shown here is derived from an EMBL/GenBank/DDBJ whole genome shotgun (WGS) entry which is preliminary data.</text>
</comment>
<keyword evidence="3" id="KW-1185">Reference proteome</keyword>
<organism evidence="2 3">
    <name type="scientific">Ponticaulis profundi</name>
    <dbReference type="NCBI Taxonomy" id="2665222"/>
    <lineage>
        <taxon>Bacteria</taxon>
        <taxon>Pseudomonadati</taxon>
        <taxon>Pseudomonadota</taxon>
        <taxon>Alphaproteobacteria</taxon>
        <taxon>Hyphomonadales</taxon>
        <taxon>Hyphomonadaceae</taxon>
        <taxon>Ponticaulis</taxon>
    </lineage>
</organism>
<dbReference type="InterPro" id="IPR016181">
    <property type="entry name" value="Acyl_CoA_acyltransferase"/>
</dbReference>
<dbReference type="InterPro" id="IPR000182">
    <property type="entry name" value="GNAT_dom"/>
</dbReference>
<gene>
    <name evidence="2" type="ORF">ACFQDM_01350</name>
</gene>
<dbReference type="Gene3D" id="3.40.630.30">
    <property type="match status" value="1"/>
</dbReference>
<name>A0ABW1S649_9PROT</name>
<dbReference type="Pfam" id="PF13302">
    <property type="entry name" value="Acetyltransf_3"/>
    <property type="match status" value="1"/>
</dbReference>
<proteinExistence type="predicted"/>
<dbReference type="Proteomes" id="UP001596303">
    <property type="component" value="Unassembled WGS sequence"/>
</dbReference>
<dbReference type="PANTHER" id="PTHR43415:SF3">
    <property type="entry name" value="GNAT-FAMILY ACETYLTRANSFERASE"/>
    <property type="match status" value="1"/>
</dbReference>
<dbReference type="EMBL" id="JBHSSW010000002">
    <property type="protein sequence ID" value="MFC6196701.1"/>
    <property type="molecule type" value="Genomic_DNA"/>
</dbReference>
<accession>A0ABW1S649</accession>
<dbReference type="RefSeq" id="WP_377374461.1">
    <property type="nucleotide sequence ID" value="NZ_JBHSSW010000002.1"/>
</dbReference>
<evidence type="ECO:0000259" key="1">
    <source>
        <dbReference type="Pfam" id="PF13302"/>
    </source>
</evidence>